<evidence type="ECO:0000256" key="2">
    <source>
        <dbReference type="ARBA" id="ARBA00007358"/>
    </source>
</evidence>
<gene>
    <name evidence="7" type="ORF">PZE19_25520</name>
</gene>
<dbReference type="RefSeq" id="WP_277863427.1">
    <property type="nucleotide sequence ID" value="NZ_JARRAG010000002.1"/>
</dbReference>
<keyword evidence="4" id="KW-0520">NAD</keyword>
<evidence type="ECO:0000256" key="3">
    <source>
        <dbReference type="ARBA" id="ARBA00023002"/>
    </source>
</evidence>
<dbReference type="Pfam" id="PF25137">
    <property type="entry name" value="ADH_Fe_C"/>
    <property type="match status" value="1"/>
</dbReference>
<proteinExistence type="inferred from homology"/>
<protein>
    <submittedName>
        <fullName evidence="7">Iron-containing alcohol dehydrogenase</fullName>
        <ecNumber evidence="7">1.1.1.1</ecNumber>
    </submittedName>
</protein>
<dbReference type="Gene3D" id="1.20.1090.10">
    <property type="entry name" value="Dehydroquinate synthase-like - alpha domain"/>
    <property type="match status" value="1"/>
</dbReference>
<dbReference type="InterPro" id="IPR056798">
    <property type="entry name" value="ADH_Fe_C"/>
</dbReference>
<keyword evidence="3 7" id="KW-0560">Oxidoreductase</keyword>
<dbReference type="EMBL" id="JARRAG010000002">
    <property type="protein sequence ID" value="MDG3007138.1"/>
    <property type="molecule type" value="Genomic_DNA"/>
</dbReference>
<dbReference type="Pfam" id="PF00465">
    <property type="entry name" value="Fe-ADH"/>
    <property type="match status" value="1"/>
</dbReference>
<name>A0ABT6FIE2_9BACT</name>
<dbReference type="SUPFAM" id="SSF56796">
    <property type="entry name" value="Dehydroquinate synthase-like"/>
    <property type="match status" value="1"/>
</dbReference>
<dbReference type="GO" id="GO:0004022">
    <property type="term" value="F:alcohol dehydrogenase (NAD+) activity"/>
    <property type="evidence" value="ECO:0007669"/>
    <property type="project" value="UniProtKB-EC"/>
</dbReference>
<dbReference type="EC" id="1.1.1.1" evidence="7"/>
<organism evidence="7 8">
    <name type="scientific">Paludisphaera mucosa</name>
    <dbReference type="NCBI Taxonomy" id="3030827"/>
    <lineage>
        <taxon>Bacteria</taxon>
        <taxon>Pseudomonadati</taxon>
        <taxon>Planctomycetota</taxon>
        <taxon>Planctomycetia</taxon>
        <taxon>Isosphaerales</taxon>
        <taxon>Isosphaeraceae</taxon>
        <taxon>Paludisphaera</taxon>
    </lineage>
</organism>
<dbReference type="InterPro" id="IPR001670">
    <property type="entry name" value="ADH_Fe/GldA"/>
</dbReference>
<sequence length="373" mass="38117">MIGPILSSGGAPAIPPGTSEFAFPSPLRIGVGAARGLAAALASLSVARPLIVTDAGLVAAGVVDEVRGPLAGSVLFADLSPDPSDADVDGGADRYREAGCDGLVGLGGGAAIEAAKAIRWRLGLPPLVAIPTTAGAGAEVVPTARIRSARTHCKRDVGRGPLLPSLAICDPRLALTAPPGLTAATGLDALSHCLESYLATGFHPLCDGAAVEGMRYLFRGLETAVQNGADVEARSAMTVGSLLGGTASQKGLGVTHALAFAVEIDAPGQHAPLVAILLPHALRFNREAAEARMADLASRVGLGRAGDGPGHLITLVELLRANTPLPRRLRDVDGPARDRLAEYARLALLDPGLVVNPRPCTQALLEELLDRAW</sequence>
<evidence type="ECO:0000256" key="1">
    <source>
        <dbReference type="ARBA" id="ARBA00001962"/>
    </source>
</evidence>
<dbReference type="PANTHER" id="PTHR11496">
    <property type="entry name" value="ALCOHOL DEHYDROGENASE"/>
    <property type="match status" value="1"/>
</dbReference>
<dbReference type="Gene3D" id="3.40.50.1970">
    <property type="match status" value="1"/>
</dbReference>
<feature type="domain" description="Alcohol dehydrogenase iron-type/glycerol dehydrogenase GldA" evidence="5">
    <location>
        <begin position="24"/>
        <end position="171"/>
    </location>
</feature>
<keyword evidence="8" id="KW-1185">Reference proteome</keyword>
<evidence type="ECO:0000256" key="4">
    <source>
        <dbReference type="ARBA" id="ARBA00023027"/>
    </source>
</evidence>
<feature type="domain" description="Fe-containing alcohol dehydrogenase-like C-terminal" evidence="6">
    <location>
        <begin position="182"/>
        <end position="373"/>
    </location>
</feature>
<dbReference type="PANTHER" id="PTHR11496:SF102">
    <property type="entry name" value="ALCOHOL DEHYDROGENASE 4"/>
    <property type="match status" value="1"/>
</dbReference>
<evidence type="ECO:0000313" key="8">
    <source>
        <dbReference type="Proteomes" id="UP001216907"/>
    </source>
</evidence>
<dbReference type="Proteomes" id="UP001216907">
    <property type="component" value="Unassembled WGS sequence"/>
</dbReference>
<dbReference type="PROSITE" id="PS00913">
    <property type="entry name" value="ADH_IRON_1"/>
    <property type="match status" value="1"/>
</dbReference>
<evidence type="ECO:0000313" key="7">
    <source>
        <dbReference type="EMBL" id="MDG3007138.1"/>
    </source>
</evidence>
<comment type="caution">
    <text evidence="7">The sequence shown here is derived from an EMBL/GenBank/DDBJ whole genome shotgun (WGS) entry which is preliminary data.</text>
</comment>
<comment type="cofactor">
    <cofactor evidence="1">
        <name>Fe cation</name>
        <dbReference type="ChEBI" id="CHEBI:24875"/>
    </cofactor>
</comment>
<reference evidence="7 8" key="1">
    <citation type="submission" date="2023-03" db="EMBL/GenBank/DDBJ databases">
        <title>Paludisphaera mucosa sp. nov. a novel planctomycete from northern fen.</title>
        <authorList>
            <person name="Ivanova A."/>
        </authorList>
    </citation>
    <scope>NUCLEOTIDE SEQUENCE [LARGE SCALE GENOMIC DNA]</scope>
    <source>
        <strain evidence="7 8">Pla2</strain>
    </source>
</reference>
<evidence type="ECO:0000259" key="6">
    <source>
        <dbReference type="Pfam" id="PF25137"/>
    </source>
</evidence>
<dbReference type="InterPro" id="IPR039697">
    <property type="entry name" value="Alcohol_dehydrogenase_Fe"/>
</dbReference>
<accession>A0ABT6FIE2</accession>
<evidence type="ECO:0000259" key="5">
    <source>
        <dbReference type="Pfam" id="PF00465"/>
    </source>
</evidence>
<comment type="similarity">
    <text evidence="2">Belongs to the iron-containing alcohol dehydrogenase family.</text>
</comment>
<dbReference type="InterPro" id="IPR018211">
    <property type="entry name" value="ADH_Fe_CS"/>
</dbReference>